<dbReference type="Gene3D" id="3.50.50.60">
    <property type="entry name" value="FAD/NAD(P)-binding domain"/>
    <property type="match status" value="2"/>
</dbReference>
<name>A0ABT1EKQ2_9FIRM</name>
<evidence type="ECO:0000256" key="1">
    <source>
        <dbReference type="ARBA" id="ARBA00022630"/>
    </source>
</evidence>
<sequence>MYDVIIIGAGPAGVSAGIYSVSRGKRVLVIEKKAVGGLVGNISTVTHYAGIMSQETGESFSERLKAQAEAAGIDFVYEEVTKVSLIGSTKTIYTENNKYEGKKVILASGTTPRKLEIPGEAELSGKGMGMNAARDGVKYAGKNVYVVGGADGAIKEAIFLSRIAKTVTIVHFEETLGCIAEFKKKVEAADNIKVRLHSRITVVAGSDRVTSLDILDESTGETQRITDSDVGIFVYAGATPNTELYSELKLVEGFVPTNDQMETELSGVYAIGDIRLKEVKQISTAVCDGTLAGIAAAKNE</sequence>
<keyword evidence="2" id="KW-0560">Oxidoreductase</keyword>
<dbReference type="InterPro" id="IPR023753">
    <property type="entry name" value="FAD/NAD-binding_dom"/>
</dbReference>
<protein>
    <submittedName>
        <fullName evidence="4">NAD(P)/FAD-dependent oxidoreductase</fullName>
    </submittedName>
</protein>
<accession>A0ABT1EKQ2</accession>
<evidence type="ECO:0000256" key="2">
    <source>
        <dbReference type="ARBA" id="ARBA00023002"/>
    </source>
</evidence>
<dbReference type="PRINTS" id="PR00469">
    <property type="entry name" value="PNDRDTASEII"/>
</dbReference>
<keyword evidence="5" id="KW-1185">Reference proteome</keyword>
<dbReference type="InterPro" id="IPR050097">
    <property type="entry name" value="Ferredoxin-NADP_redctase_2"/>
</dbReference>
<keyword evidence="1" id="KW-0285">Flavoprotein</keyword>
<dbReference type="EMBL" id="JAMZFV010000027">
    <property type="protein sequence ID" value="MCP1111285.1"/>
    <property type="molecule type" value="Genomic_DNA"/>
</dbReference>
<dbReference type="PANTHER" id="PTHR48105">
    <property type="entry name" value="THIOREDOXIN REDUCTASE 1-RELATED-RELATED"/>
    <property type="match status" value="1"/>
</dbReference>
<evidence type="ECO:0000313" key="5">
    <source>
        <dbReference type="Proteomes" id="UP001523565"/>
    </source>
</evidence>
<dbReference type="InterPro" id="IPR036188">
    <property type="entry name" value="FAD/NAD-bd_sf"/>
</dbReference>
<organism evidence="4 5">
    <name type="scientific">Ohessyouella blattaphilus</name>
    <dbReference type="NCBI Taxonomy" id="2949333"/>
    <lineage>
        <taxon>Bacteria</taxon>
        <taxon>Bacillati</taxon>
        <taxon>Bacillota</taxon>
        <taxon>Clostridia</taxon>
        <taxon>Lachnospirales</taxon>
        <taxon>Lachnospiraceae</taxon>
        <taxon>Ohessyouella</taxon>
    </lineage>
</organism>
<evidence type="ECO:0000313" key="4">
    <source>
        <dbReference type="EMBL" id="MCP1111285.1"/>
    </source>
</evidence>
<comment type="caution">
    <text evidence="4">The sequence shown here is derived from an EMBL/GenBank/DDBJ whole genome shotgun (WGS) entry which is preliminary data.</text>
</comment>
<proteinExistence type="predicted"/>
<dbReference type="Proteomes" id="UP001523565">
    <property type="component" value="Unassembled WGS sequence"/>
</dbReference>
<dbReference type="SUPFAM" id="SSF51905">
    <property type="entry name" value="FAD/NAD(P)-binding domain"/>
    <property type="match status" value="2"/>
</dbReference>
<evidence type="ECO:0000259" key="3">
    <source>
        <dbReference type="Pfam" id="PF07992"/>
    </source>
</evidence>
<feature type="domain" description="FAD/NAD(P)-binding" evidence="3">
    <location>
        <begin position="2"/>
        <end position="288"/>
    </location>
</feature>
<dbReference type="RefSeq" id="WP_262070163.1">
    <property type="nucleotide sequence ID" value="NZ_JAMXOC010000027.1"/>
</dbReference>
<dbReference type="Pfam" id="PF07992">
    <property type="entry name" value="Pyr_redox_2"/>
    <property type="match status" value="1"/>
</dbReference>
<reference evidence="4 5" key="1">
    <citation type="journal article" date="2022" name="Genome Biol. Evol.">
        <title>Host diet, physiology and behaviors set the stage for Lachnospiraceae cladogenesis.</title>
        <authorList>
            <person name="Vera-Ponce De Leon A."/>
            <person name="Schneider M."/>
            <person name="Jahnes B.C."/>
            <person name="Sadowski V."/>
            <person name="Camuy-Velez L.A."/>
            <person name="Duan J."/>
            <person name="Sabree Z.L."/>
        </authorList>
    </citation>
    <scope>NUCLEOTIDE SEQUENCE [LARGE SCALE GENOMIC DNA]</scope>
    <source>
        <strain evidence="4 5">PAL227</strain>
    </source>
</reference>
<gene>
    <name evidence="4" type="ORF">NK118_13600</name>
</gene>
<dbReference type="PRINTS" id="PR00368">
    <property type="entry name" value="FADPNR"/>
</dbReference>